<comment type="caution">
    <text evidence="1">The sequence shown here is derived from an EMBL/GenBank/DDBJ whole genome shotgun (WGS) entry which is preliminary data.</text>
</comment>
<evidence type="ECO:0000313" key="2">
    <source>
        <dbReference type="Proteomes" id="UP000216409"/>
    </source>
</evidence>
<evidence type="ECO:0000313" key="1">
    <source>
        <dbReference type="EMBL" id="OYR64681.1"/>
    </source>
</evidence>
<reference evidence="1 2" key="1">
    <citation type="journal article" date="2014" name="Front. Microbiol.">
        <title>Population and genomic analysis of the genus Halorubrum.</title>
        <authorList>
            <person name="Fullmer M.S."/>
            <person name="Soucy S.M."/>
            <person name="Swithers K.S."/>
            <person name="Makkay A.M."/>
            <person name="Wheeler R."/>
            <person name="Ventosa A."/>
            <person name="Gogarten J.P."/>
            <person name="Papke R.T."/>
        </authorList>
    </citation>
    <scope>NUCLEOTIDE SEQUENCE [LARGE SCALE GENOMIC DNA]</scope>
    <source>
        <strain evidence="1 2">LD3</strain>
    </source>
</reference>
<dbReference type="AlphaFoldDB" id="A0A256J797"/>
<name>A0A256J797_HALEZ</name>
<accession>A0A256J797</accession>
<protein>
    <submittedName>
        <fullName evidence="1">Uncharacterized protein</fullName>
    </submittedName>
</protein>
<dbReference type="Proteomes" id="UP000216409">
    <property type="component" value="Unassembled WGS sequence"/>
</dbReference>
<dbReference type="EMBL" id="NHOW01000001">
    <property type="protein sequence ID" value="OYR64681.1"/>
    <property type="molecule type" value="Genomic_DNA"/>
</dbReference>
<sequence>MLIVCEGTCKHLYAEWLADKVVVPFLFKIGVVPNLVELSAGVPSVREKRRPLLNSVLPRVGSCSTSQLAI</sequence>
<organism evidence="1 2">
    <name type="scientific">Halorubrum ezzemoulense</name>
    <name type="common">Halorubrum chaoviator</name>
    <dbReference type="NCBI Taxonomy" id="337243"/>
    <lineage>
        <taxon>Archaea</taxon>
        <taxon>Methanobacteriati</taxon>
        <taxon>Methanobacteriota</taxon>
        <taxon>Stenosarchaea group</taxon>
        <taxon>Halobacteria</taxon>
        <taxon>Halobacteriales</taxon>
        <taxon>Haloferacaceae</taxon>
        <taxon>Halorubrum</taxon>
    </lineage>
</organism>
<proteinExistence type="predicted"/>
<gene>
    <name evidence="1" type="ORF">DJ83_00010</name>
</gene>